<accession>A0A644X3T2</accession>
<evidence type="ECO:0000256" key="1">
    <source>
        <dbReference type="ARBA" id="ARBA00004651"/>
    </source>
</evidence>
<feature type="transmembrane region" description="Helical" evidence="6">
    <location>
        <begin position="21"/>
        <end position="44"/>
    </location>
</feature>
<proteinExistence type="predicted"/>
<keyword evidence="2" id="KW-1003">Cell membrane</keyword>
<dbReference type="PANTHER" id="PTHR12677:SF59">
    <property type="entry name" value="GOLGI APPARATUS MEMBRANE PROTEIN TVP38-RELATED"/>
    <property type="match status" value="1"/>
</dbReference>
<sequence length="255" mass="28294">MNQESSNASPRRQTLLRILTLFIVIAAIAAIIVVALNAILPGFIDTLEQGDQAAIEQYIRSFDSFESVLLAFFLQFIQIISVFFPGGPIQIAIGIVFGTLDGFLICFSGYVLANLFVFFSARKLGNRFDQLFSSTSNTKKLKFISDAKHPGFMVALSCLIPLLPNGLVPYFAARTKITTLQFFVSVSIGCMPTLIMLCAIGNKILKADYGIVALLCALLVAGVLLLYLFRNRLFTLGDRIHAYFESRREVRRDNK</sequence>
<gene>
    <name evidence="8" type="ORF">SDC9_57155</name>
</gene>
<comment type="caution">
    <text evidence="8">The sequence shown here is derived from an EMBL/GenBank/DDBJ whole genome shotgun (WGS) entry which is preliminary data.</text>
</comment>
<evidence type="ECO:0000256" key="4">
    <source>
        <dbReference type="ARBA" id="ARBA00022989"/>
    </source>
</evidence>
<protein>
    <recommendedName>
        <fullName evidence="7">VTT domain-containing protein</fullName>
    </recommendedName>
</protein>
<dbReference type="PANTHER" id="PTHR12677">
    <property type="entry name" value="GOLGI APPARATUS MEMBRANE PROTEIN TVP38-RELATED"/>
    <property type="match status" value="1"/>
</dbReference>
<feature type="transmembrane region" description="Helical" evidence="6">
    <location>
        <begin position="152"/>
        <end position="173"/>
    </location>
</feature>
<name>A0A644X3T2_9ZZZZ</name>
<dbReference type="GO" id="GO:0005886">
    <property type="term" value="C:plasma membrane"/>
    <property type="evidence" value="ECO:0007669"/>
    <property type="project" value="UniProtKB-SubCell"/>
</dbReference>
<feature type="domain" description="VTT" evidence="7">
    <location>
        <begin position="84"/>
        <end position="202"/>
    </location>
</feature>
<evidence type="ECO:0000256" key="3">
    <source>
        <dbReference type="ARBA" id="ARBA00022692"/>
    </source>
</evidence>
<feature type="transmembrane region" description="Helical" evidence="6">
    <location>
        <begin position="91"/>
        <end position="119"/>
    </location>
</feature>
<reference evidence="8" key="1">
    <citation type="submission" date="2019-08" db="EMBL/GenBank/DDBJ databases">
        <authorList>
            <person name="Kucharzyk K."/>
            <person name="Murdoch R.W."/>
            <person name="Higgins S."/>
            <person name="Loffler F."/>
        </authorList>
    </citation>
    <scope>NUCLEOTIDE SEQUENCE</scope>
</reference>
<keyword evidence="3 6" id="KW-0812">Transmembrane</keyword>
<dbReference type="AlphaFoldDB" id="A0A644X3T2"/>
<feature type="transmembrane region" description="Helical" evidence="6">
    <location>
        <begin position="211"/>
        <end position="229"/>
    </location>
</feature>
<comment type="subcellular location">
    <subcellularLocation>
        <location evidence="1">Cell membrane</location>
        <topology evidence="1">Multi-pass membrane protein</topology>
    </subcellularLocation>
</comment>
<feature type="transmembrane region" description="Helical" evidence="6">
    <location>
        <begin position="64"/>
        <end position="84"/>
    </location>
</feature>
<evidence type="ECO:0000256" key="6">
    <source>
        <dbReference type="SAM" id="Phobius"/>
    </source>
</evidence>
<keyword evidence="4 6" id="KW-1133">Transmembrane helix</keyword>
<evidence type="ECO:0000256" key="5">
    <source>
        <dbReference type="ARBA" id="ARBA00023136"/>
    </source>
</evidence>
<dbReference type="InterPro" id="IPR032816">
    <property type="entry name" value="VTT_dom"/>
</dbReference>
<keyword evidence="5 6" id="KW-0472">Membrane</keyword>
<dbReference type="Pfam" id="PF09335">
    <property type="entry name" value="VTT_dom"/>
    <property type="match status" value="1"/>
</dbReference>
<evidence type="ECO:0000313" key="8">
    <source>
        <dbReference type="EMBL" id="MPM10820.1"/>
    </source>
</evidence>
<evidence type="ECO:0000256" key="2">
    <source>
        <dbReference type="ARBA" id="ARBA00022475"/>
    </source>
</evidence>
<organism evidence="8">
    <name type="scientific">bioreactor metagenome</name>
    <dbReference type="NCBI Taxonomy" id="1076179"/>
    <lineage>
        <taxon>unclassified sequences</taxon>
        <taxon>metagenomes</taxon>
        <taxon>ecological metagenomes</taxon>
    </lineage>
</organism>
<dbReference type="EMBL" id="VSSQ01001745">
    <property type="protein sequence ID" value="MPM10820.1"/>
    <property type="molecule type" value="Genomic_DNA"/>
</dbReference>
<feature type="transmembrane region" description="Helical" evidence="6">
    <location>
        <begin position="180"/>
        <end position="205"/>
    </location>
</feature>
<dbReference type="InterPro" id="IPR015414">
    <property type="entry name" value="TMEM64"/>
</dbReference>
<evidence type="ECO:0000259" key="7">
    <source>
        <dbReference type="Pfam" id="PF09335"/>
    </source>
</evidence>